<organism evidence="1 2">
    <name type="scientific">Smallanthus sonchifolius</name>
    <dbReference type="NCBI Taxonomy" id="185202"/>
    <lineage>
        <taxon>Eukaryota</taxon>
        <taxon>Viridiplantae</taxon>
        <taxon>Streptophyta</taxon>
        <taxon>Embryophyta</taxon>
        <taxon>Tracheophyta</taxon>
        <taxon>Spermatophyta</taxon>
        <taxon>Magnoliopsida</taxon>
        <taxon>eudicotyledons</taxon>
        <taxon>Gunneridae</taxon>
        <taxon>Pentapetalae</taxon>
        <taxon>asterids</taxon>
        <taxon>campanulids</taxon>
        <taxon>Asterales</taxon>
        <taxon>Asteraceae</taxon>
        <taxon>Asteroideae</taxon>
        <taxon>Heliantheae alliance</taxon>
        <taxon>Millerieae</taxon>
        <taxon>Smallanthus</taxon>
    </lineage>
</organism>
<proteinExistence type="predicted"/>
<evidence type="ECO:0000313" key="1">
    <source>
        <dbReference type="EMBL" id="KAI3776777.1"/>
    </source>
</evidence>
<reference evidence="2" key="1">
    <citation type="journal article" date="2022" name="Mol. Ecol. Resour.">
        <title>The genomes of chicory, endive, great burdock and yacon provide insights into Asteraceae palaeo-polyploidization history and plant inulin production.</title>
        <authorList>
            <person name="Fan W."/>
            <person name="Wang S."/>
            <person name="Wang H."/>
            <person name="Wang A."/>
            <person name="Jiang F."/>
            <person name="Liu H."/>
            <person name="Zhao H."/>
            <person name="Xu D."/>
            <person name="Zhang Y."/>
        </authorList>
    </citation>
    <scope>NUCLEOTIDE SEQUENCE [LARGE SCALE GENOMIC DNA]</scope>
    <source>
        <strain evidence="2">cv. Yunnan</strain>
    </source>
</reference>
<keyword evidence="2" id="KW-1185">Reference proteome</keyword>
<comment type="caution">
    <text evidence="1">The sequence shown here is derived from an EMBL/GenBank/DDBJ whole genome shotgun (WGS) entry which is preliminary data.</text>
</comment>
<protein>
    <submittedName>
        <fullName evidence="1">Uncharacterized protein</fullName>
    </submittedName>
</protein>
<sequence>MTPKEIDKDKLVFFLKANDYKSKQLKNMKVEKLKVLVENVKKEKVAQEEKESGKAIQPKVVIQQGHVDGLVIIEELEKEREQEVTPSQHKEMIIPTVDEDPEERM</sequence>
<name>A0ACB9FZY1_9ASTR</name>
<reference evidence="1 2" key="2">
    <citation type="journal article" date="2022" name="Mol. Ecol. Resour.">
        <title>The genomes of chicory, endive, great burdock and yacon provide insights into Asteraceae paleo-polyploidization history and plant inulin production.</title>
        <authorList>
            <person name="Fan W."/>
            <person name="Wang S."/>
            <person name="Wang H."/>
            <person name="Wang A."/>
            <person name="Jiang F."/>
            <person name="Liu H."/>
            <person name="Zhao H."/>
            <person name="Xu D."/>
            <person name="Zhang Y."/>
        </authorList>
    </citation>
    <scope>NUCLEOTIDE SEQUENCE [LARGE SCALE GENOMIC DNA]</scope>
    <source>
        <strain evidence="2">cv. Yunnan</strain>
        <tissue evidence="1">Leaves</tissue>
    </source>
</reference>
<dbReference type="Proteomes" id="UP001056120">
    <property type="component" value="Linkage Group LG15"/>
</dbReference>
<gene>
    <name evidence="1" type="ORF">L1987_46566</name>
</gene>
<evidence type="ECO:0000313" key="2">
    <source>
        <dbReference type="Proteomes" id="UP001056120"/>
    </source>
</evidence>
<dbReference type="EMBL" id="CM042032">
    <property type="protein sequence ID" value="KAI3776777.1"/>
    <property type="molecule type" value="Genomic_DNA"/>
</dbReference>
<accession>A0ACB9FZY1</accession>